<evidence type="ECO:0000256" key="15">
    <source>
        <dbReference type="ARBA" id="ARBA00032739"/>
    </source>
</evidence>
<reference evidence="17 18" key="1">
    <citation type="journal article" date="2012" name="Eukaryot. Cell">
        <title>Draft genome sequence of Wickerhamomyces ciferrii NRRL Y-1031 F-60-10.</title>
        <authorList>
            <person name="Schneider J."/>
            <person name="Andrea H."/>
            <person name="Blom J."/>
            <person name="Jaenicke S."/>
            <person name="Ruckert C."/>
            <person name="Schorsch C."/>
            <person name="Szczepanowski R."/>
            <person name="Farwick M."/>
            <person name="Goesmann A."/>
            <person name="Puhler A."/>
            <person name="Schaffer S."/>
            <person name="Tauch A."/>
            <person name="Kohler T."/>
            <person name="Brinkrolf K."/>
        </authorList>
    </citation>
    <scope>NUCLEOTIDE SEQUENCE [LARGE SCALE GENOMIC DNA]</scope>
    <source>
        <strain evidence="18">ATCC 14091 / BCRC 22168 / CBS 111 / JCM 3599 / NBRC 0793 / NRRL Y-1031 F-60-10</strain>
    </source>
</reference>
<evidence type="ECO:0000256" key="14">
    <source>
        <dbReference type="ARBA" id="ARBA00031222"/>
    </source>
</evidence>
<dbReference type="AlphaFoldDB" id="K0KQ50"/>
<evidence type="ECO:0000256" key="4">
    <source>
        <dbReference type="ARBA" id="ARBA00007372"/>
    </source>
</evidence>
<keyword evidence="18" id="KW-1185">Reference proteome</keyword>
<feature type="disulfide bond" evidence="16">
    <location>
        <begin position="24"/>
        <end position="36"/>
    </location>
</feature>
<feature type="disulfide bond" evidence="16">
    <location>
        <begin position="14"/>
        <end position="46"/>
    </location>
</feature>
<evidence type="ECO:0000256" key="13">
    <source>
        <dbReference type="ARBA" id="ARBA00023157"/>
    </source>
</evidence>
<comment type="function">
    <text evidence="1">Accessory subunit of the mitochondrial membrane respiratory chain NADH dehydrogenase (Complex I), that is believed not to be involved in catalysis. Complex I functions in the transfer of electrons from NADH to the respiratory chain. The immediate electron acceptor for the enzyme is believed to be ubiquinone.</text>
</comment>
<dbReference type="STRING" id="1206466.K0KQ50"/>
<keyword evidence="9" id="KW-0999">Mitochondrion inner membrane</keyword>
<sequence>MSSGHGFNGGPSRCFGEWQRFIECYTSEETSHPVKCTPHADDYFECLHHNKERARVQMIQAQLNKNKADAKENGESPNSIVVTRHSLPETLGLIANDSTSKK</sequence>
<dbReference type="GO" id="GO:0032981">
    <property type="term" value="P:mitochondrial respiratory chain complex I assembly"/>
    <property type="evidence" value="ECO:0007669"/>
    <property type="project" value="TreeGrafter"/>
</dbReference>
<evidence type="ECO:0000256" key="8">
    <source>
        <dbReference type="ARBA" id="ARBA00022660"/>
    </source>
</evidence>
<name>K0KQ50_WICCF</name>
<evidence type="ECO:0000256" key="5">
    <source>
        <dbReference type="ARBA" id="ARBA00011261"/>
    </source>
</evidence>
<comment type="subunit">
    <text evidence="5">Mammalian complex I is composed of 45 different subunits. This is a component of the iron-sulfur (IP) fragment of the enzyme.</text>
</comment>
<keyword evidence="11" id="KW-0496">Mitochondrion</keyword>
<evidence type="ECO:0000256" key="16">
    <source>
        <dbReference type="PIRSR" id="PIRSR619342-50"/>
    </source>
</evidence>
<evidence type="ECO:0000256" key="1">
    <source>
        <dbReference type="ARBA" id="ARBA00003195"/>
    </source>
</evidence>
<comment type="caution">
    <text evidence="17">The sequence shown here is derived from an EMBL/GenBank/DDBJ whole genome shotgun (WGS) entry which is preliminary data.</text>
</comment>
<gene>
    <name evidence="17" type="ORF">BN7_3833</name>
</gene>
<dbReference type="Pfam" id="PF10200">
    <property type="entry name" value="Ndufs5"/>
    <property type="match status" value="1"/>
</dbReference>
<keyword evidence="13 16" id="KW-1015">Disulfide bond</keyword>
<evidence type="ECO:0000256" key="10">
    <source>
        <dbReference type="ARBA" id="ARBA00022982"/>
    </source>
</evidence>
<protein>
    <recommendedName>
        <fullName evidence="6">NADH dehydrogenase [ubiquinone] iron-sulfur protein 5</fullName>
    </recommendedName>
    <alternativeName>
        <fullName evidence="14">Complex I-15 kDa</fullName>
    </alternativeName>
    <alternativeName>
        <fullName evidence="15">NADH-ubiquinone oxidoreductase 15 kDa subunit</fullName>
    </alternativeName>
</protein>
<accession>K0KQ50</accession>
<keyword evidence="10" id="KW-0249">Electron transport</keyword>
<dbReference type="GO" id="GO:0005758">
    <property type="term" value="C:mitochondrial intermembrane space"/>
    <property type="evidence" value="ECO:0007669"/>
    <property type="project" value="UniProtKB-SubCell"/>
</dbReference>
<dbReference type="Proteomes" id="UP000009328">
    <property type="component" value="Unassembled WGS sequence"/>
</dbReference>
<keyword evidence="7" id="KW-0813">Transport</keyword>
<dbReference type="PANTHER" id="PTHR15224">
    <property type="entry name" value="NADH DEHYDROGENASE [UBIQUINONE] IRON-SULFUR PROTEIN 5"/>
    <property type="match status" value="1"/>
</dbReference>
<evidence type="ECO:0000256" key="6">
    <source>
        <dbReference type="ARBA" id="ARBA00013482"/>
    </source>
</evidence>
<evidence type="ECO:0000256" key="2">
    <source>
        <dbReference type="ARBA" id="ARBA00004569"/>
    </source>
</evidence>
<evidence type="ECO:0000256" key="3">
    <source>
        <dbReference type="ARBA" id="ARBA00004637"/>
    </source>
</evidence>
<evidence type="ECO:0000256" key="9">
    <source>
        <dbReference type="ARBA" id="ARBA00022792"/>
    </source>
</evidence>
<keyword evidence="8" id="KW-0679">Respiratory chain</keyword>
<dbReference type="eggNOG" id="ENOG502S71X">
    <property type="taxonomic scope" value="Eukaryota"/>
</dbReference>
<dbReference type="CDD" id="cd24141">
    <property type="entry name" value="NDUFS5-like"/>
    <property type="match status" value="1"/>
</dbReference>
<evidence type="ECO:0000256" key="12">
    <source>
        <dbReference type="ARBA" id="ARBA00023136"/>
    </source>
</evidence>
<evidence type="ECO:0000313" key="18">
    <source>
        <dbReference type="Proteomes" id="UP000009328"/>
    </source>
</evidence>
<comment type="similarity">
    <text evidence="4">Belongs to the complex I NDUFS5 subunit family.</text>
</comment>
<dbReference type="PANTHER" id="PTHR15224:SF1">
    <property type="entry name" value="NADH DEHYDROGENASE [UBIQUINONE] IRON-SULFUR PROTEIN 5"/>
    <property type="match status" value="1"/>
</dbReference>
<dbReference type="GO" id="GO:0005743">
    <property type="term" value="C:mitochondrial inner membrane"/>
    <property type="evidence" value="ECO:0007669"/>
    <property type="project" value="UniProtKB-SubCell"/>
</dbReference>
<dbReference type="EMBL" id="CAIF01000116">
    <property type="protein sequence ID" value="CCH44272.1"/>
    <property type="molecule type" value="Genomic_DNA"/>
</dbReference>
<proteinExistence type="inferred from homology"/>
<dbReference type="InterPro" id="IPR019342">
    <property type="entry name" value="NADH_UbQ_OxRdtase_FeS-su5"/>
</dbReference>
<evidence type="ECO:0000313" key="17">
    <source>
        <dbReference type="EMBL" id="CCH44272.1"/>
    </source>
</evidence>
<dbReference type="InParanoid" id="K0KQ50"/>
<evidence type="ECO:0000256" key="11">
    <source>
        <dbReference type="ARBA" id="ARBA00023128"/>
    </source>
</evidence>
<evidence type="ECO:0000256" key="7">
    <source>
        <dbReference type="ARBA" id="ARBA00022448"/>
    </source>
</evidence>
<organism evidence="17 18">
    <name type="scientific">Wickerhamomyces ciferrii (strain ATCC 14091 / BCRC 22168 / CBS 111 / JCM 3599 / NBRC 0793 / NRRL Y-1031 F-60-10)</name>
    <name type="common">Yeast</name>
    <name type="synonym">Pichia ciferrii</name>
    <dbReference type="NCBI Taxonomy" id="1206466"/>
    <lineage>
        <taxon>Eukaryota</taxon>
        <taxon>Fungi</taxon>
        <taxon>Dikarya</taxon>
        <taxon>Ascomycota</taxon>
        <taxon>Saccharomycotina</taxon>
        <taxon>Saccharomycetes</taxon>
        <taxon>Phaffomycetales</taxon>
        <taxon>Wickerhamomycetaceae</taxon>
        <taxon>Wickerhamomyces</taxon>
    </lineage>
</organism>
<comment type="subcellular location">
    <subcellularLocation>
        <location evidence="3">Mitochondrion inner membrane</location>
        <topology evidence="3">Peripheral membrane protein</topology>
    </subcellularLocation>
    <subcellularLocation>
        <location evidence="2">Mitochondrion intermembrane space</location>
    </subcellularLocation>
</comment>
<keyword evidence="12" id="KW-0472">Membrane</keyword>
<dbReference type="HOGENOM" id="CLU_162182_0_0_1"/>